<comment type="caution">
    <text evidence="2">The sequence shown here is derived from an EMBL/GenBank/DDBJ whole genome shotgun (WGS) entry which is preliminary data.</text>
</comment>
<accession>K0SII5</accession>
<sequence>MNRKVALAIAVVASTTQSFTIRHRGAFPSRSFVKTYRHFSSIGGENGGTDDNNEENPLNEWFGRKEDDESRQSRERFSETSLPMSYYGAMDEETYGPIENNDNTLDEDAVVGTTATSTEGSNSSEMMSMNRNPYLDVVSKLAPADVIARFTATASPRVQDAVRTTVLGLIGGLPQMAFETKTIATGERLARTGYMFKNAEYRLSLNQSLGGAENLLPGTASDSDSKAWRDGKPKGKIKVKFDGGISVTDDKENEDSGLTGGLEVEVDAQAYMSELTGEVARLRDELYATRQSKEEQIRQDLLLYIRTLPQQELRDLTSTMSPEVLAAMKGLITAVLAGIGGDNRDETSWASTADGGAANGIGVGPETVTEQSGEALAQLCMWQLVVGFNLRELEVRENMTINLLAGGKDGGEGEFERYIRHVSQCPNARNAPFGMIPDLHAHNYPTGRQRVNDSGSHLSAEAIFEVKTFVGCNSRYGNNNARITPADRRANQVCQAYLLKTKKLDEKFAPEIVGD</sequence>
<feature type="region of interest" description="Disordered" evidence="1">
    <location>
        <begin position="42"/>
        <end position="79"/>
    </location>
</feature>
<dbReference type="PANTHER" id="PTHR33598">
    <property type="entry name" value="OS02G0833400 PROTEIN"/>
    <property type="match status" value="1"/>
</dbReference>
<dbReference type="eggNOG" id="ENOG502QSRQ">
    <property type="taxonomic scope" value="Eukaryota"/>
</dbReference>
<evidence type="ECO:0000313" key="3">
    <source>
        <dbReference type="Proteomes" id="UP000266841"/>
    </source>
</evidence>
<proteinExistence type="predicted"/>
<organism evidence="2 3">
    <name type="scientific">Thalassiosira oceanica</name>
    <name type="common">Marine diatom</name>
    <dbReference type="NCBI Taxonomy" id="159749"/>
    <lineage>
        <taxon>Eukaryota</taxon>
        <taxon>Sar</taxon>
        <taxon>Stramenopiles</taxon>
        <taxon>Ochrophyta</taxon>
        <taxon>Bacillariophyta</taxon>
        <taxon>Coscinodiscophyceae</taxon>
        <taxon>Thalassiosirophycidae</taxon>
        <taxon>Thalassiosirales</taxon>
        <taxon>Thalassiosiraceae</taxon>
        <taxon>Thalassiosira</taxon>
    </lineage>
</organism>
<reference evidence="2 3" key="1">
    <citation type="journal article" date="2012" name="Genome Biol.">
        <title>Genome and low-iron response of an oceanic diatom adapted to chronic iron limitation.</title>
        <authorList>
            <person name="Lommer M."/>
            <person name="Specht M."/>
            <person name="Roy A.S."/>
            <person name="Kraemer L."/>
            <person name="Andreson R."/>
            <person name="Gutowska M.A."/>
            <person name="Wolf J."/>
            <person name="Bergner S.V."/>
            <person name="Schilhabel M.B."/>
            <person name="Klostermeier U.C."/>
            <person name="Beiko R.G."/>
            <person name="Rosenstiel P."/>
            <person name="Hippler M."/>
            <person name="Laroche J."/>
        </authorList>
    </citation>
    <scope>NUCLEOTIDE SEQUENCE [LARGE SCALE GENOMIC DNA]</scope>
    <source>
        <strain evidence="2 3">CCMP1005</strain>
    </source>
</reference>
<protein>
    <submittedName>
        <fullName evidence="2">Uncharacterized protein</fullName>
    </submittedName>
</protein>
<dbReference type="PANTHER" id="PTHR33598:SF4">
    <property type="entry name" value="OS02G0833400 PROTEIN"/>
    <property type="match status" value="1"/>
</dbReference>
<dbReference type="EMBL" id="AGNL01016920">
    <property type="protein sequence ID" value="EJK64749.1"/>
    <property type="molecule type" value="Genomic_DNA"/>
</dbReference>
<dbReference type="OMA" id="PQMAFET"/>
<gene>
    <name evidence="2" type="ORF">THAOC_14485</name>
</gene>
<dbReference type="Pfam" id="PF05542">
    <property type="entry name" value="DUF760"/>
    <property type="match status" value="2"/>
</dbReference>
<evidence type="ECO:0000313" key="2">
    <source>
        <dbReference type="EMBL" id="EJK64749.1"/>
    </source>
</evidence>
<feature type="compositionally biased region" description="Basic and acidic residues" evidence="1">
    <location>
        <begin position="62"/>
        <end position="78"/>
    </location>
</feature>
<dbReference type="AlphaFoldDB" id="K0SII5"/>
<keyword evidence="3" id="KW-1185">Reference proteome</keyword>
<dbReference type="OrthoDB" id="4115at2759"/>
<feature type="non-terminal residue" evidence="2">
    <location>
        <position position="515"/>
    </location>
</feature>
<dbReference type="InterPro" id="IPR008479">
    <property type="entry name" value="DUF760"/>
</dbReference>
<name>K0SII5_THAOC</name>
<dbReference type="Proteomes" id="UP000266841">
    <property type="component" value="Unassembled WGS sequence"/>
</dbReference>
<evidence type="ECO:0000256" key="1">
    <source>
        <dbReference type="SAM" id="MobiDB-lite"/>
    </source>
</evidence>